<organism evidence="2 3">
    <name type="scientific">Virgibacillus xinjiangensis</name>
    <dbReference type="NCBI Taxonomy" id="393090"/>
    <lineage>
        <taxon>Bacteria</taxon>
        <taxon>Bacillati</taxon>
        <taxon>Bacillota</taxon>
        <taxon>Bacilli</taxon>
        <taxon>Bacillales</taxon>
        <taxon>Bacillaceae</taxon>
        <taxon>Virgibacillus</taxon>
    </lineage>
</organism>
<reference evidence="3" key="1">
    <citation type="journal article" date="2019" name="Int. J. Syst. Evol. Microbiol.">
        <title>The Global Catalogue of Microorganisms (GCM) 10K type strain sequencing project: providing services to taxonomists for standard genome sequencing and annotation.</title>
        <authorList>
            <consortium name="The Broad Institute Genomics Platform"/>
            <consortium name="The Broad Institute Genome Sequencing Center for Infectious Disease"/>
            <person name="Wu L."/>
            <person name="Ma J."/>
        </authorList>
    </citation>
    <scope>NUCLEOTIDE SEQUENCE [LARGE SCALE GENOMIC DNA]</scope>
    <source>
        <strain evidence="3">KCTC 13128</strain>
    </source>
</reference>
<sequence>MNNRPGMMTSLLTIGAAGAAIYGIRKGVRNGTFQRLPQTVTNAMNNPQMQQMAKPLQNMLQNNQNQNNQNSQYNQNAQQMLETYTGTNTSPQQSDSQYS</sequence>
<gene>
    <name evidence="2" type="ORF">ACFOGI_09460</name>
</gene>
<accession>A0ABV7CVU4</accession>
<dbReference type="Proteomes" id="UP001595279">
    <property type="component" value="Unassembled WGS sequence"/>
</dbReference>
<dbReference type="EMBL" id="JBHRSA010000041">
    <property type="protein sequence ID" value="MFC3040471.1"/>
    <property type="molecule type" value="Genomic_DNA"/>
</dbReference>
<comment type="caution">
    <text evidence="2">The sequence shown here is derived from an EMBL/GenBank/DDBJ whole genome shotgun (WGS) entry which is preliminary data.</text>
</comment>
<keyword evidence="3" id="KW-1185">Reference proteome</keyword>
<evidence type="ECO:0000256" key="1">
    <source>
        <dbReference type="SAM" id="MobiDB-lite"/>
    </source>
</evidence>
<name>A0ABV7CVU4_9BACI</name>
<dbReference type="RefSeq" id="WP_390271744.1">
    <property type="nucleotide sequence ID" value="NZ_JBHRSA010000041.1"/>
</dbReference>
<protein>
    <recommendedName>
        <fullName evidence="4">YtxH domain-containing protein</fullName>
    </recommendedName>
</protein>
<feature type="region of interest" description="Disordered" evidence="1">
    <location>
        <begin position="58"/>
        <end position="99"/>
    </location>
</feature>
<evidence type="ECO:0000313" key="3">
    <source>
        <dbReference type="Proteomes" id="UP001595279"/>
    </source>
</evidence>
<feature type="compositionally biased region" description="Polar residues" evidence="1">
    <location>
        <begin position="80"/>
        <end position="99"/>
    </location>
</feature>
<evidence type="ECO:0008006" key="4">
    <source>
        <dbReference type="Google" id="ProtNLM"/>
    </source>
</evidence>
<evidence type="ECO:0000313" key="2">
    <source>
        <dbReference type="EMBL" id="MFC3040471.1"/>
    </source>
</evidence>
<proteinExistence type="predicted"/>
<feature type="compositionally biased region" description="Low complexity" evidence="1">
    <location>
        <begin position="58"/>
        <end position="79"/>
    </location>
</feature>